<dbReference type="Pfam" id="PF17754">
    <property type="entry name" value="TetR_C_14"/>
    <property type="match status" value="1"/>
</dbReference>
<proteinExistence type="predicted"/>
<dbReference type="InterPro" id="IPR041347">
    <property type="entry name" value="MftR_C"/>
</dbReference>
<dbReference type="InterPro" id="IPR001647">
    <property type="entry name" value="HTH_TetR"/>
</dbReference>
<reference evidence="6" key="1">
    <citation type="submission" date="2021-01" db="EMBL/GenBank/DDBJ databases">
        <title>Whole genome shotgun sequence of Planosporangium flavigriseum NBRC 105377.</title>
        <authorList>
            <person name="Komaki H."/>
            <person name="Tamura T."/>
        </authorList>
    </citation>
    <scope>NUCLEOTIDE SEQUENCE</scope>
    <source>
        <strain evidence="6">NBRC 105377</strain>
    </source>
</reference>
<dbReference type="EMBL" id="BONU01000001">
    <property type="protein sequence ID" value="GIG71625.1"/>
    <property type="molecule type" value="Genomic_DNA"/>
</dbReference>
<dbReference type="InterPro" id="IPR023772">
    <property type="entry name" value="DNA-bd_HTH_TetR-type_CS"/>
</dbReference>
<evidence type="ECO:0000259" key="5">
    <source>
        <dbReference type="PROSITE" id="PS50977"/>
    </source>
</evidence>
<dbReference type="RefSeq" id="WP_168076050.1">
    <property type="nucleotide sequence ID" value="NZ_BAAAQJ010000022.1"/>
</dbReference>
<dbReference type="GO" id="GO:0003700">
    <property type="term" value="F:DNA-binding transcription factor activity"/>
    <property type="evidence" value="ECO:0007669"/>
    <property type="project" value="TreeGrafter"/>
</dbReference>
<dbReference type="SUPFAM" id="SSF46689">
    <property type="entry name" value="Homeodomain-like"/>
    <property type="match status" value="1"/>
</dbReference>
<evidence type="ECO:0000256" key="2">
    <source>
        <dbReference type="ARBA" id="ARBA00023125"/>
    </source>
</evidence>
<dbReference type="Proteomes" id="UP000653674">
    <property type="component" value="Unassembled WGS sequence"/>
</dbReference>
<dbReference type="InterPro" id="IPR009057">
    <property type="entry name" value="Homeodomain-like_sf"/>
</dbReference>
<dbReference type="PANTHER" id="PTHR30055">
    <property type="entry name" value="HTH-TYPE TRANSCRIPTIONAL REGULATOR RUTR"/>
    <property type="match status" value="1"/>
</dbReference>
<feature type="domain" description="HTH tetR-type" evidence="5">
    <location>
        <begin position="29"/>
        <end position="89"/>
    </location>
</feature>
<keyword evidence="3" id="KW-0804">Transcription</keyword>
<evidence type="ECO:0000256" key="1">
    <source>
        <dbReference type="ARBA" id="ARBA00023015"/>
    </source>
</evidence>
<feature type="DNA-binding region" description="H-T-H motif" evidence="4">
    <location>
        <begin position="52"/>
        <end position="71"/>
    </location>
</feature>
<dbReference type="Pfam" id="PF00440">
    <property type="entry name" value="TetR_N"/>
    <property type="match status" value="1"/>
</dbReference>
<dbReference type="GO" id="GO:0000976">
    <property type="term" value="F:transcription cis-regulatory region binding"/>
    <property type="evidence" value="ECO:0007669"/>
    <property type="project" value="TreeGrafter"/>
</dbReference>
<accession>A0A8J3LUY2</accession>
<name>A0A8J3LUY2_9ACTN</name>
<organism evidence="6 7">
    <name type="scientific">Planosporangium flavigriseum</name>
    <dbReference type="NCBI Taxonomy" id="373681"/>
    <lineage>
        <taxon>Bacteria</taxon>
        <taxon>Bacillati</taxon>
        <taxon>Actinomycetota</taxon>
        <taxon>Actinomycetes</taxon>
        <taxon>Micromonosporales</taxon>
        <taxon>Micromonosporaceae</taxon>
        <taxon>Planosporangium</taxon>
    </lineage>
</organism>
<sequence length="217" mass="23516">MEAADAVDPAERKAVPARVPLGLRERKKLETFRALQSAARRLVGERGLANVTIEEIAEAANVSKRTFFNYFESKEAAVVDPEMGKVELLASELARRPLDETPLEGLWRATLVVLKEHAAGVQDTSALLAANQALVTRQAASYAKYHEVITEWAAARAGCEPGDLYPELLARVAGVMTHLSVTRWEPGSGVEGYIRLSDEIFRLLAAGLAAPQPPATS</sequence>
<protein>
    <submittedName>
        <fullName evidence="6">TetR family transcriptional regulator</fullName>
    </submittedName>
</protein>
<dbReference type="AlphaFoldDB" id="A0A8J3LUY2"/>
<dbReference type="PANTHER" id="PTHR30055:SF238">
    <property type="entry name" value="MYCOFACTOCIN BIOSYNTHESIS TRANSCRIPTIONAL REGULATOR MFTR-RELATED"/>
    <property type="match status" value="1"/>
</dbReference>
<dbReference type="InterPro" id="IPR050109">
    <property type="entry name" value="HTH-type_TetR-like_transc_reg"/>
</dbReference>
<evidence type="ECO:0000256" key="3">
    <source>
        <dbReference type="ARBA" id="ARBA00023163"/>
    </source>
</evidence>
<keyword evidence="1" id="KW-0805">Transcription regulation</keyword>
<dbReference type="PROSITE" id="PS50977">
    <property type="entry name" value="HTH_TETR_2"/>
    <property type="match status" value="1"/>
</dbReference>
<dbReference type="Gene3D" id="1.10.10.60">
    <property type="entry name" value="Homeodomain-like"/>
    <property type="match status" value="1"/>
</dbReference>
<evidence type="ECO:0000256" key="4">
    <source>
        <dbReference type="PROSITE-ProRule" id="PRU00335"/>
    </source>
</evidence>
<dbReference type="PROSITE" id="PS01081">
    <property type="entry name" value="HTH_TETR_1"/>
    <property type="match status" value="1"/>
</dbReference>
<dbReference type="PRINTS" id="PR00455">
    <property type="entry name" value="HTHTETR"/>
</dbReference>
<keyword evidence="7" id="KW-1185">Reference proteome</keyword>
<evidence type="ECO:0000313" key="7">
    <source>
        <dbReference type="Proteomes" id="UP000653674"/>
    </source>
</evidence>
<gene>
    <name evidence="6" type="ORF">Pfl04_00290</name>
</gene>
<dbReference type="Gene3D" id="1.10.357.10">
    <property type="entry name" value="Tetracycline Repressor, domain 2"/>
    <property type="match status" value="1"/>
</dbReference>
<comment type="caution">
    <text evidence="6">The sequence shown here is derived from an EMBL/GenBank/DDBJ whole genome shotgun (WGS) entry which is preliminary data.</text>
</comment>
<evidence type="ECO:0000313" key="6">
    <source>
        <dbReference type="EMBL" id="GIG71625.1"/>
    </source>
</evidence>
<keyword evidence="2 4" id="KW-0238">DNA-binding</keyword>